<accession>A0ABU9MW09</accession>
<evidence type="ECO:0000313" key="5">
    <source>
        <dbReference type="EMBL" id="MEM0514492.1"/>
    </source>
</evidence>
<dbReference type="RefSeq" id="WP_342676286.1">
    <property type="nucleotide sequence ID" value="NZ_JBCGCU010000002.1"/>
</dbReference>
<dbReference type="InterPro" id="IPR029000">
    <property type="entry name" value="Cyclophilin-like_dom_sf"/>
</dbReference>
<keyword evidence="1" id="KW-0547">Nucleotide-binding</keyword>
<organism evidence="5 6">
    <name type="scientific">Pseudoalteromonas qingdaonensis</name>
    <dbReference type="NCBI Taxonomy" id="3131913"/>
    <lineage>
        <taxon>Bacteria</taxon>
        <taxon>Pseudomonadati</taxon>
        <taxon>Pseudomonadota</taxon>
        <taxon>Gammaproteobacteria</taxon>
        <taxon>Alteromonadales</taxon>
        <taxon>Pseudoalteromonadaceae</taxon>
        <taxon>Pseudoalteromonas</taxon>
    </lineage>
</organism>
<dbReference type="PANTHER" id="PTHR43309:SF3">
    <property type="entry name" value="5-OXOPROLINASE SUBUNIT C"/>
    <property type="match status" value="1"/>
</dbReference>
<dbReference type="InterPro" id="IPR003778">
    <property type="entry name" value="CT_A_B"/>
</dbReference>
<evidence type="ECO:0000259" key="4">
    <source>
        <dbReference type="SMART" id="SM00797"/>
    </source>
</evidence>
<evidence type="ECO:0000256" key="3">
    <source>
        <dbReference type="ARBA" id="ARBA00022840"/>
    </source>
</evidence>
<name>A0ABU9MW09_9GAMM</name>
<feature type="domain" description="Carboxyltransferase" evidence="4">
    <location>
        <begin position="23"/>
        <end position="307"/>
    </location>
</feature>
<evidence type="ECO:0000256" key="1">
    <source>
        <dbReference type="ARBA" id="ARBA00022741"/>
    </source>
</evidence>
<dbReference type="InterPro" id="IPR052708">
    <property type="entry name" value="PxpC"/>
</dbReference>
<dbReference type="EMBL" id="JBCGCU010000002">
    <property type="protein sequence ID" value="MEM0514492.1"/>
    <property type="molecule type" value="Genomic_DNA"/>
</dbReference>
<proteinExistence type="predicted"/>
<keyword evidence="3" id="KW-0067">ATP-binding</keyword>
<gene>
    <name evidence="5" type="ORF">WCN91_03410</name>
</gene>
<dbReference type="Pfam" id="PF02626">
    <property type="entry name" value="CT_A_B"/>
    <property type="match status" value="1"/>
</dbReference>
<dbReference type="Gene3D" id="2.40.100.10">
    <property type="entry name" value="Cyclophilin-like"/>
    <property type="match status" value="1"/>
</dbReference>
<reference evidence="5 6" key="1">
    <citation type="submission" date="2024-03" db="EMBL/GenBank/DDBJ databases">
        <title>Pseudoalteromonas qingdaonensis sp. nov., isolated from the intestines of marine benthic organisms.</title>
        <authorList>
            <person name="Lin X."/>
            <person name="Fang S."/>
            <person name="Hu X."/>
        </authorList>
    </citation>
    <scope>NUCLEOTIDE SEQUENCE [LARGE SCALE GENOMIC DNA]</scope>
    <source>
        <strain evidence="5 6">YIC-827</strain>
    </source>
</reference>
<dbReference type="NCBIfam" id="TIGR00724">
    <property type="entry name" value="urea_amlyse_rel"/>
    <property type="match status" value="1"/>
</dbReference>
<comment type="caution">
    <text evidence="5">The sequence shown here is derived from an EMBL/GenBank/DDBJ whole genome shotgun (WGS) entry which is preliminary data.</text>
</comment>
<dbReference type="SMART" id="SM00797">
    <property type="entry name" value="AHS2"/>
    <property type="match status" value="1"/>
</dbReference>
<dbReference type="PANTHER" id="PTHR43309">
    <property type="entry name" value="5-OXOPROLINASE SUBUNIT C"/>
    <property type="match status" value="1"/>
</dbReference>
<keyword evidence="2" id="KW-0378">Hydrolase</keyword>
<sequence>MLTIIKPGPQLTIQDLGRFGQRHLGVSQCGALDSDALRVANLLVGNNQDAAALEITLGMAKLRFERPCCFALSGADMSANLDGKRIDIGWCYQAEAGQTLTFASSSLNLRCYLAISGGFALEPVLGSCSTDCMAGFGGLDGQALQAGQQLALATSDFEWLNWGAKLPKRQGPVHYIAEPREFGLAAKLKLAFSEATWQVSAQSNRMGLRLQAEPSSADLDESISHNLSHSLSIESTAVAPGSIQLPPSGEPIVLLNDCQTTGGYPLLGQVIAADLPRLGQLKGGQSIAFTAVTLTQARQLNQQHQSELNRLRLAMRYRRESS</sequence>
<evidence type="ECO:0000256" key="2">
    <source>
        <dbReference type="ARBA" id="ARBA00022801"/>
    </source>
</evidence>
<protein>
    <submittedName>
        <fullName evidence="5">Biotin-dependent carboxyltransferase family protein</fullName>
    </submittedName>
</protein>
<dbReference type="Proteomes" id="UP001447008">
    <property type="component" value="Unassembled WGS sequence"/>
</dbReference>
<dbReference type="SUPFAM" id="SSF50891">
    <property type="entry name" value="Cyclophilin-like"/>
    <property type="match status" value="1"/>
</dbReference>
<keyword evidence="6" id="KW-1185">Reference proteome</keyword>
<evidence type="ECO:0000313" key="6">
    <source>
        <dbReference type="Proteomes" id="UP001447008"/>
    </source>
</evidence>